<evidence type="ECO:0000259" key="8">
    <source>
        <dbReference type="PROSITE" id="PS50022"/>
    </source>
</evidence>
<gene>
    <name evidence="10" type="ORF">BC351_07060</name>
</gene>
<proteinExistence type="inferred from homology"/>
<dbReference type="SUPFAM" id="SSF49785">
    <property type="entry name" value="Galactose-binding domain-like"/>
    <property type="match status" value="3"/>
</dbReference>
<keyword evidence="5" id="KW-0326">Glycosidase</keyword>
<dbReference type="SMART" id="SM00458">
    <property type="entry name" value="RICIN"/>
    <property type="match status" value="1"/>
</dbReference>
<comment type="caution">
    <text evidence="10">The sequence shown here is derived from an EMBL/GenBank/DDBJ whole genome shotgun (WGS) entry which is preliminary data.</text>
</comment>
<feature type="chain" id="PRO_5013274169" description="alpha-L-fucosidase" evidence="7">
    <location>
        <begin position="26"/>
        <end position="1827"/>
    </location>
</feature>
<dbReference type="PANTHER" id="PTHR10030:SF37">
    <property type="entry name" value="ALPHA-L-FUCOSIDASE-RELATED"/>
    <property type="match status" value="1"/>
</dbReference>
<dbReference type="InterPro" id="IPR008979">
    <property type="entry name" value="Galactose-bd-like_sf"/>
</dbReference>
<dbReference type="InterPro" id="IPR013222">
    <property type="entry name" value="Glyco_hyd_98_carb-bd"/>
</dbReference>
<evidence type="ECO:0000256" key="3">
    <source>
        <dbReference type="ARBA" id="ARBA00022729"/>
    </source>
</evidence>
<evidence type="ECO:0000313" key="11">
    <source>
        <dbReference type="Proteomes" id="UP000190626"/>
    </source>
</evidence>
<evidence type="ECO:0000256" key="7">
    <source>
        <dbReference type="SAM" id="SignalP"/>
    </source>
</evidence>
<dbReference type="InterPro" id="IPR057739">
    <property type="entry name" value="Glyco_hydro_29_N"/>
</dbReference>
<dbReference type="Gene3D" id="2.60.40.1080">
    <property type="match status" value="2"/>
</dbReference>
<evidence type="ECO:0000256" key="6">
    <source>
        <dbReference type="SAM" id="MobiDB-lite"/>
    </source>
</evidence>
<evidence type="ECO:0000259" key="9">
    <source>
        <dbReference type="PROSITE" id="PS51272"/>
    </source>
</evidence>
<dbReference type="RefSeq" id="WP_079417484.1">
    <property type="nucleotide sequence ID" value="NZ_MBTG01000034.1"/>
</dbReference>
<dbReference type="Gene3D" id="1.20.1270.90">
    <property type="entry name" value="AF1782-like"/>
    <property type="match status" value="1"/>
</dbReference>
<feature type="signal peptide" evidence="7">
    <location>
        <begin position="1"/>
        <end position="25"/>
    </location>
</feature>
<evidence type="ECO:0000256" key="1">
    <source>
        <dbReference type="ARBA" id="ARBA00007951"/>
    </source>
</evidence>
<dbReference type="EC" id="3.2.1.51" evidence="2"/>
<dbReference type="SMART" id="SM00635">
    <property type="entry name" value="BID_2"/>
    <property type="match status" value="2"/>
</dbReference>
<dbReference type="GO" id="GO:0016139">
    <property type="term" value="P:glycoside catabolic process"/>
    <property type="evidence" value="ECO:0007669"/>
    <property type="project" value="TreeGrafter"/>
</dbReference>
<dbReference type="SUPFAM" id="SSF51445">
    <property type="entry name" value="(Trans)glycosidases"/>
    <property type="match status" value="1"/>
</dbReference>
<dbReference type="InterPro" id="IPR000421">
    <property type="entry name" value="FA58C"/>
</dbReference>
<dbReference type="Pfam" id="PF01120">
    <property type="entry name" value="Alpha_L_fucos"/>
    <property type="match status" value="1"/>
</dbReference>
<keyword evidence="3 7" id="KW-0732">Signal</keyword>
<dbReference type="Gene3D" id="3.20.20.80">
    <property type="entry name" value="Glycosidases"/>
    <property type="match status" value="1"/>
</dbReference>
<dbReference type="SUPFAM" id="SSF49373">
    <property type="entry name" value="Invasin/intimin cell-adhesion fragments"/>
    <property type="match status" value="1"/>
</dbReference>
<feature type="compositionally biased region" description="Low complexity" evidence="6">
    <location>
        <begin position="1393"/>
        <end position="1413"/>
    </location>
</feature>
<dbReference type="CDD" id="cd00161">
    <property type="entry name" value="beta-trefoil_Ricin-like"/>
    <property type="match status" value="1"/>
</dbReference>
<dbReference type="InterPro" id="IPR017853">
    <property type="entry name" value="GH"/>
</dbReference>
<dbReference type="OrthoDB" id="197688at2"/>
<evidence type="ECO:0000256" key="4">
    <source>
        <dbReference type="ARBA" id="ARBA00022801"/>
    </source>
</evidence>
<evidence type="ECO:0000313" key="10">
    <source>
        <dbReference type="EMBL" id="OPH50414.1"/>
    </source>
</evidence>
<dbReference type="GO" id="GO:0004560">
    <property type="term" value="F:alpha-L-fucosidase activity"/>
    <property type="evidence" value="ECO:0007669"/>
    <property type="project" value="InterPro"/>
</dbReference>
<dbReference type="Gene3D" id="2.80.10.50">
    <property type="match status" value="2"/>
</dbReference>
<dbReference type="GO" id="GO:0006004">
    <property type="term" value="P:fucose metabolic process"/>
    <property type="evidence" value="ECO:0007669"/>
    <property type="project" value="TreeGrafter"/>
</dbReference>
<dbReference type="InterPro" id="IPR001119">
    <property type="entry name" value="SLH_dom"/>
</dbReference>
<dbReference type="PANTHER" id="PTHR10030">
    <property type="entry name" value="ALPHA-L-FUCOSIDASE"/>
    <property type="match status" value="1"/>
</dbReference>
<dbReference type="PROSITE" id="PS51272">
    <property type="entry name" value="SLH"/>
    <property type="match status" value="3"/>
</dbReference>
<dbReference type="InterPro" id="IPR038637">
    <property type="entry name" value="NPCBM_sf"/>
</dbReference>
<keyword evidence="11" id="KW-1185">Reference proteome</keyword>
<dbReference type="SUPFAM" id="SSF50370">
    <property type="entry name" value="Ricin B-like lectins"/>
    <property type="match status" value="1"/>
</dbReference>
<dbReference type="Pfam" id="PF00754">
    <property type="entry name" value="F5_F8_type_C"/>
    <property type="match status" value="1"/>
</dbReference>
<dbReference type="SMART" id="SM00812">
    <property type="entry name" value="Alpha_L_fucos"/>
    <property type="match status" value="1"/>
</dbReference>
<evidence type="ECO:0000256" key="2">
    <source>
        <dbReference type="ARBA" id="ARBA00012662"/>
    </source>
</evidence>
<feature type="domain" description="SLH" evidence="9">
    <location>
        <begin position="1640"/>
        <end position="1703"/>
    </location>
</feature>
<comment type="similarity">
    <text evidence="1">Belongs to the glycosyl hydrolase 29 family.</text>
</comment>
<dbReference type="InterPro" id="IPR035992">
    <property type="entry name" value="Ricin_B-like_lectins"/>
</dbReference>
<dbReference type="Gene3D" id="2.60.120.1060">
    <property type="entry name" value="NPCBM/NEW2 domain"/>
    <property type="match status" value="2"/>
</dbReference>
<evidence type="ECO:0000256" key="5">
    <source>
        <dbReference type="ARBA" id="ARBA00023295"/>
    </source>
</evidence>
<dbReference type="Proteomes" id="UP000190626">
    <property type="component" value="Unassembled WGS sequence"/>
</dbReference>
<accession>A0A1V4HCV6</accession>
<dbReference type="SMART" id="SM00776">
    <property type="entry name" value="NPCBM"/>
    <property type="match status" value="2"/>
</dbReference>
<feature type="region of interest" description="Disordered" evidence="6">
    <location>
        <begin position="1388"/>
        <end position="1421"/>
    </location>
</feature>
<dbReference type="Pfam" id="PF08305">
    <property type="entry name" value="NPCBM"/>
    <property type="match status" value="2"/>
</dbReference>
<dbReference type="GO" id="GO:0005764">
    <property type="term" value="C:lysosome"/>
    <property type="evidence" value="ECO:0007669"/>
    <property type="project" value="TreeGrafter"/>
</dbReference>
<dbReference type="PROSITE" id="PS50231">
    <property type="entry name" value="RICIN_B_LECTIN"/>
    <property type="match status" value="1"/>
</dbReference>
<dbReference type="InterPro" id="IPR008964">
    <property type="entry name" value="Invasin/intimin_cell_adhesion"/>
</dbReference>
<reference evidence="10" key="1">
    <citation type="submission" date="2016-07" db="EMBL/GenBank/DDBJ databases">
        <authorList>
            <person name="Guo W."/>
        </authorList>
    </citation>
    <scope>NUCLEOTIDE SEQUENCE</scope>
    <source>
        <strain evidence="10">CY1</strain>
    </source>
</reference>
<feature type="domain" description="F5/8 type C" evidence="8">
    <location>
        <begin position="328"/>
        <end position="475"/>
    </location>
</feature>
<dbReference type="Pfam" id="PF02368">
    <property type="entry name" value="Big_2"/>
    <property type="match status" value="2"/>
</dbReference>
<dbReference type="Pfam" id="PF14200">
    <property type="entry name" value="RicinB_lectin_2"/>
    <property type="match status" value="2"/>
</dbReference>
<dbReference type="InterPro" id="IPR000772">
    <property type="entry name" value="Ricin_B_lectin"/>
</dbReference>
<dbReference type="InterPro" id="IPR000933">
    <property type="entry name" value="Glyco_hydro_29"/>
</dbReference>
<protein>
    <recommendedName>
        <fullName evidence="2">alpha-L-fucosidase</fullName>
        <ecNumber evidence="2">3.2.1.51</ecNumber>
    </recommendedName>
</protein>
<feature type="domain" description="SLH" evidence="9">
    <location>
        <begin position="1767"/>
        <end position="1827"/>
    </location>
</feature>
<dbReference type="EMBL" id="MBTG01000034">
    <property type="protein sequence ID" value="OPH50414.1"/>
    <property type="molecule type" value="Genomic_DNA"/>
</dbReference>
<feature type="domain" description="SLH" evidence="9">
    <location>
        <begin position="1704"/>
        <end position="1763"/>
    </location>
</feature>
<organism evidence="10 11">
    <name type="scientific">Paenibacillus ferrarius</name>
    <dbReference type="NCBI Taxonomy" id="1469647"/>
    <lineage>
        <taxon>Bacteria</taxon>
        <taxon>Bacillati</taxon>
        <taxon>Bacillota</taxon>
        <taxon>Bacilli</taxon>
        <taxon>Bacillales</taxon>
        <taxon>Paenibacillaceae</taxon>
        <taxon>Paenibacillus</taxon>
    </lineage>
</organism>
<sequence>MCKKISTCVGLIFMLLFVTVAPVFASTNIQSTASPVVNDSYTNQKNYVDLRFGMFIHYNMGTYHDQEWVTPGQDPLSFNPEHVNTDQWAQAAKSAGIKYTVLTTKHHDGFALWPTKYGNYNVMNSSYKKDIVRQYVDSMRAKGILPGLYFSIWDRQQGIQKGSVSRADIEFIKGQLTELLTNYGEIPVLIIDGWAWEMGHNEVPYQEIREFIKRLQPNILIVDHNGQTQPWDEDIIYFEEPKGVWAPSNNAYAANQGMPLVSSQWFWHNWMTNTEPASVQNIVQDHLGFLEPRYTNFLLNVSPNPDGELDNNVVNRLGEIGQAWSPNASRPPLPGQPIVMEHPITANSATATSGNASNAIDGLMDYVNDTYSETVWQTNTSLPQSITLDLGYTYNKINLLNYLPSQNLSQGMITSYKLYVSEDGTNFTSVTSGTWDGDKTMKRVTFPSQTARYVKMEVNSAVGGFAAAGELAVGSYTNEVPTRTGIDSFDVNTLYRIVNKATGKALGVENSPANGAAVAERTQSGALDQQWVIDDVGLGKYKIANKQSGQVMDVPGASKTPEKPVIQWTDSETSADPPAINQQWTISNVGNGYFKITNVNSRLALEISNGSATDGNPVVQNTYTGSDSQLWKVEKLPSLIKNVKVNGVSVKGLNSENRTATLTVLREKNLEVPTVTADKASEDVQLVIHPADSLPGATTITATADGGATQEIYTLNFELADRYASDLEWLSASSGWLTVKKDKSLDGNTIRLMGNSGAATYEKGFGVHAESRIIFDISDKNYESFTALVGVDQEMAKSPSYADVEFKVLVDGVEKFASGVMKVTDLAKAVDVNVAGASVVELVVTKSDNDNSEDHASWANATFRIAEGKSEQKEELPEVDYLSDLNWLSASSGWLDVKKDKSIAGNAIVLKNGAEDISFAKGLGTHANSTIKYDLTGANYETFSAFIGVDKEVNGGSYKGNGSIQFKVSGVKNDDTIESLYSGSLLRVSDDAKFVKVNVKGYKELILEVTDSGNGNSEDHGDWANAKLTKLNVEATPVISGVMPVNVVTATYVPPVLPASVTVVYNNATTADKSVQWDLVDSSKYKSAGSFLVNGSVDGTVIPAVANVTVTENTYRANLVALIANAQVQYDFAVVGTAVGNYPAGSKSTLLAAIAHAQQLVDLNAATKQEFEAETAALNTALQAFVLTKIGQVNVLSIAVTSSTTTITSKGGSLQLQAAVLPANATNKTVTWAVYEADGTTVTDKATIGANGLLTAVKDGVVKVVVTATDGSGVHGEMVIIISGQTDIIDPGTDPVDVATINITSAGNGSTITAKNGTLQLGATVLPANATNKSVTWAVYEADGRTPTDKARIDVNGLLAAAKDGIVKVVATANDGSLVYGNKVITISGQNDNPGTNSGSGSSSSSGNPTTSPVKEDPTKYVPKDTELRIEPVQESQTAVTAIINRERLVQKLADLKAAGSSILNFEMPGEYERNAAELPLDILYNSMKENKGTVLTLRSHLGSYNLPLSVLNREDVASAVNTEGAMLIIRMDKAKSQHEQQFEQSIANKGMKRVSDMIDYKVILKAKDKEVEITNFGNRFITRVMNVDGVIQDSSTATAVVYDPITGELRFVPSVFTVKNGKTEAIITRNKNSLYAIVQNKKTFDDMNGHWAQKDVESLASKMVIDGTTDRTYTPEMQVTRAQFAALLVRGLGLPTETTPSVFTDVAATQWYASEVGTAAKYGLVQGVGEGRFNPDQLITREQMVAMMMKAVHLVQGESKAEAVANNQFSDQDQLSDYAIKAVAEATSKGLVHGKTATTFAPQDAATRAEAAVLIKQAMQYLKLIN</sequence>
<dbReference type="InterPro" id="IPR003343">
    <property type="entry name" value="Big_2"/>
</dbReference>
<dbReference type="PROSITE" id="PS50022">
    <property type="entry name" value="FA58C_3"/>
    <property type="match status" value="1"/>
</dbReference>
<name>A0A1V4HCV6_9BACL</name>
<dbReference type="Pfam" id="PF07532">
    <property type="entry name" value="Big_4"/>
    <property type="match status" value="1"/>
</dbReference>
<dbReference type="InterPro" id="IPR011081">
    <property type="entry name" value="Big_4"/>
</dbReference>
<dbReference type="Gene3D" id="2.60.120.260">
    <property type="entry name" value="Galactose-binding domain-like"/>
    <property type="match status" value="1"/>
</dbReference>
<keyword evidence="4" id="KW-0378">Hydrolase</keyword>
<dbReference type="STRING" id="1469647.BC351_07060"/>
<dbReference type="Pfam" id="PF00395">
    <property type="entry name" value="SLH"/>
    <property type="match status" value="3"/>
</dbReference>